<keyword evidence="1" id="KW-1133">Transmembrane helix</keyword>
<protein>
    <submittedName>
        <fullName evidence="2">Uncharacterized protein</fullName>
    </submittedName>
</protein>
<dbReference type="Proteomes" id="UP000249163">
    <property type="component" value="Chromosome"/>
</dbReference>
<feature type="transmembrane region" description="Helical" evidence="1">
    <location>
        <begin position="44"/>
        <end position="62"/>
    </location>
</feature>
<reference evidence="2 3" key="1">
    <citation type="submission" date="2017-06" db="EMBL/GenBank/DDBJ databases">
        <title>Complete genome sequence of Paenibacillus odorifer CBA7130.</title>
        <authorList>
            <person name="Nam Y.-D."/>
            <person name="Kang J."/>
            <person name="Chung W.-H."/>
        </authorList>
    </citation>
    <scope>NUCLEOTIDE SEQUENCE [LARGE SCALE GENOMIC DNA]</scope>
    <source>
        <strain evidence="2 3">CBA7130</strain>
    </source>
</reference>
<dbReference type="AlphaFoldDB" id="A0AAD0KIL1"/>
<dbReference type="EMBL" id="CP021965">
    <property type="protein sequence ID" value="AWV32093.1"/>
    <property type="molecule type" value="Genomic_DNA"/>
</dbReference>
<feature type="transmembrane region" description="Helical" evidence="1">
    <location>
        <begin position="12"/>
        <end position="32"/>
    </location>
</feature>
<keyword evidence="1" id="KW-0472">Membrane</keyword>
<accession>A0AAD0KIL1</accession>
<keyword evidence="1" id="KW-0812">Transmembrane</keyword>
<sequence length="103" mass="11924">MVAELLKLGSFILELLRLCILLVLTLLVLGWAERLIYQLIFGQPVYNWSMGFGNLLLFFMLYRNHFQFKGWYKSEKNQKLTLFTTKIITVISIGLIILPIGLG</sequence>
<proteinExistence type="predicted"/>
<organism evidence="2 3">
    <name type="scientific">Paenibacillus odorifer</name>
    <dbReference type="NCBI Taxonomy" id="189426"/>
    <lineage>
        <taxon>Bacteria</taxon>
        <taxon>Bacillati</taxon>
        <taxon>Bacillota</taxon>
        <taxon>Bacilli</taxon>
        <taxon>Bacillales</taxon>
        <taxon>Paenibacillaceae</taxon>
        <taxon>Paenibacillus</taxon>
    </lineage>
</organism>
<evidence type="ECO:0000313" key="2">
    <source>
        <dbReference type="EMBL" id="AWV32093.1"/>
    </source>
</evidence>
<evidence type="ECO:0000256" key="1">
    <source>
        <dbReference type="SAM" id="Phobius"/>
    </source>
</evidence>
<evidence type="ECO:0000313" key="3">
    <source>
        <dbReference type="Proteomes" id="UP000249163"/>
    </source>
</evidence>
<gene>
    <name evidence="2" type="ORF">CD191_05365</name>
</gene>
<feature type="transmembrane region" description="Helical" evidence="1">
    <location>
        <begin position="83"/>
        <end position="102"/>
    </location>
</feature>
<name>A0AAD0KIL1_9BACL</name>